<comment type="caution">
    <text evidence="2">The sequence shown here is derived from an EMBL/GenBank/DDBJ whole genome shotgun (WGS) entry which is preliminary data.</text>
</comment>
<dbReference type="InterPro" id="IPR016181">
    <property type="entry name" value="Acyl_CoA_acyltransferase"/>
</dbReference>
<dbReference type="EMBL" id="CCBP010000251">
    <property type="protein sequence ID" value="CDO75258.1"/>
    <property type="molecule type" value="Genomic_DNA"/>
</dbReference>
<name>A0A060SS29_PYCCI</name>
<protein>
    <recommendedName>
        <fullName evidence="4">N-acetyltransferase domain-containing protein</fullName>
    </recommendedName>
</protein>
<dbReference type="AlphaFoldDB" id="A0A060SS29"/>
<sequence>MVQPVAKIRPAEVSDQRRIRFVVGKAEMEPIAIANRKLYANPLVISLWIGLSCVFIEYMNWWPKPEHGLLGYLAPFPGFAALSVAFMFAIDWLNRWDFDDRSNHVLRRPDLVDIPAYYSRSPSSGFWILEWDDRFIGMIALDASLDADQDQQLAQGTVKKDRTGQVKMTKGTSKIATIRHFHVEDPYRPAGMQDDLLKYALDHAFKADTKLEGVRAISSPLREYISDSLKKHGFRLESKAERVKPFY</sequence>
<dbReference type="Proteomes" id="UP000029665">
    <property type="component" value="Unassembled WGS sequence"/>
</dbReference>
<evidence type="ECO:0000313" key="3">
    <source>
        <dbReference type="Proteomes" id="UP000029665"/>
    </source>
</evidence>
<dbReference type="HOGENOM" id="CLU_084809_0_0_1"/>
<keyword evidence="1" id="KW-0472">Membrane</keyword>
<feature type="transmembrane region" description="Helical" evidence="1">
    <location>
        <begin position="70"/>
        <end position="93"/>
    </location>
</feature>
<dbReference type="OrthoDB" id="2564232at2759"/>
<dbReference type="SUPFAM" id="SSF55729">
    <property type="entry name" value="Acyl-CoA N-acyltransferases (Nat)"/>
    <property type="match status" value="1"/>
</dbReference>
<evidence type="ECO:0008006" key="4">
    <source>
        <dbReference type="Google" id="ProtNLM"/>
    </source>
</evidence>
<keyword evidence="1" id="KW-0812">Transmembrane</keyword>
<organism evidence="2 3">
    <name type="scientific">Pycnoporus cinnabarinus</name>
    <name type="common">Cinnabar-red polypore</name>
    <name type="synonym">Trametes cinnabarina</name>
    <dbReference type="NCBI Taxonomy" id="5643"/>
    <lineage>
        <taxon>Eukaryota</taxon>
        <taxon>Fungi</taxon>
        <taxon>Dikarya</taxon>
        <taxon>Basidiomycota</taxon>
        <taxon>Agaricomycotina</taxon>
        <taxon>Agaricomycetes</taxon>
        <taxon>Polyporales</taxon>
        <taxon>Polyporaceae</taxon>
        <taxon>Trametes</taxon>
    </lineage>
</organism>
<dbReference type="OMA" id="DARIRPC"/>
<proteinExistence type="predicted"/>
<keyword evidence="3" id="KW-1185">Reference proteome</keyword>
<keyword evidence="1" id="KW-1133">Transmembrane helix</keyword>
<evidence type="ECO:0000256" key="1">
    <source>
        <dbReference type="SAM" id="Phobius"/>
    </source>
</evidence>
<dbReference type="Gene3D" id="3.40.630.30">
    <property type="match status" value="1"/>
</dbReference>
<reference evidence="2" key="1">
    <citation type="submission" date="2014-01" db="EMBL/GenBank/DDBJ databases">
        <title>The genome of the white-rot fungus Pycnoporus cinnabarinus: a basidiomycete model with a versatile arsenal for lignocellulosic biomass breakdown.</title>
        <authorList>
            <person name="Levasseur A."/>
            <person name="Lomascolo A."/>
            <person name="Ruiz-Duenas F.J."/>
            <person name="Uzan E."/>
            <person name="Piumi F."/>
            <person name="Kues U."/>
            <person name="Ram A.F.J."/>
            <person name="Murat C."/>
            <person name="Haon M."/>
            <person name="Benoit I."/>
            <person name="Arfi Y."/>
            <person name="Chevret D."/>
            <person name="Drula E."/>
            <person name="Kwon M.J."/>
            <person name="Gouret P."/>
            <person name="Lesage-Meessen L."/>
            <person name="Lombard V."/>
            <person name="Mariette J."/>
            <person name="Noirot C."/>
            <person name="Park J."/>
            <person name="Patyshakuliyeva A."/>
            <person name="Wieneger R.A.B."/>
            <person name="Wosten H.A.B."/>
            <person name="Martin F."/>
            <person name="Coutinho P.M."/>
            <person name="de Vries R."/>
            <person name="Martinez A.T."/>
            <person name="Klopp C."/>
            <person name="Pontarotti P."/>
            <person name="Henrissat B."/>
            <person name="Record E."/>
        </authorList>
    </citation>
    <scope>NUCLEOTIDE SEQUENCE [LARGE SCALE GENOMIC DNA]</scope>
    <source>
        <strain evidence="2">BRFM137</strain>
    </source>
</reference>
<gene>
    <name evidence="2" type="ORF">BN946_scf184967.g11</name>
</gene>
<feature type="transmembrane region" description="Helical" evidence="1">
    <location>
        <begin position="38"/>
        <end position="58"/>
    </location>
</feature>
<evidence type="ECO:0000313" key="2">
    <source>
        <dbReference type="EMBL" id="CDO75258.1"/>
    </source>
</evidence>
<accession>A0A060SS29</accession>